<gene>
    <name evidence="2" type="ORF">XarbCFBP7409_03035</name>
</gene>
<feature type="region of interest" description="Disordered" evidence="1">
    <location>
        <begin position="1"/>
        <end position="72"/>
    </location>
</feature>
<evidence type="ECO:0000313" key="2">
    <source>
        <dbReference type="EMBL" id="PPU03538.1"/>
    </source>
</evidence>
<dbReference type="AlphaFoldDB" id="A0A2S7A722"/>
<accession>A0A2S7A722</accession>
<name>A0A2S7A722_9XANT</name>
<proteinExistence type="predicted"/>
<dbReference type="Proteomes" id="UP000238049">
    <property type="component" value="Unassembled WGS sequence"/>
</dbReference>
<reference evidence="2 3" key="1">
    <citation type="submission" date="2016-08" db="EMBL/GenBank/DDBJ databases">
        <title>Evolution of the type three secretion system and type three effector repertoires in Xanthomonas.</title>
        <authorList>
            <person name="Merda D."/>
            <person name="Briand M."/>
            <person name="Bosis E."/>
            <person name="Rousseau C."/>
            <person name="Portier P."/>
            <person name="Jacques M.-A."/>
            <person name="Fischer-Le Saux M."/>
        </authorList>
    </citation>
    <scope>NUCLEOTIDE SEQUENCE [LARGE SCALE GENOMIC DNA]</scope>
    <source>
        <strain evidence="2 3">CFBP 7409</strain>
    </source>
</reference>
<organism evidence="2 3">
    <name type="scientific">Xanthomonas arboricola pv. guizotiae</name>
    <dbReference type="NCBI Taxonomy" id="487867"/>
    <lineage>
        <taxon>Bacteria</taxon>
        <taxon>Pseudomonadati</taxon>
        <taxon>Pseudomonadota</taxon>
        <taxon>Gammaproteobacteria</taxon>
        <taxon>Lysobacterales</taxon>
        <taxon>Lysobacteraceae</taxon>
        <taxon>Xanthomonas</taxon>
    </lineage>
</organism>
<feature type="compositionally biased region" description="Basic and acidic residues" evidence="1">
    <location>
        <begin position="58"/>
        <end position="70"/>
    </location>
</feature>
<feature type="region of interest" description="Disordered" evidence="1">
    <location>
        <begin position="87"/>
        <end position="107"/>
    </location>
</feature>
<dbReference type="EMBL" id="MDSL01000004">
    <property type="protein sequence ID" value="PPU03538.1"/>
    <property type="molecule type" value="Genomic_DNA"/>
</dbReference>
<evidence type="ECO:0000256" key="1">
    <source>
        <dbReference type="SAM" id="MobiDB-lite"/>
    </source>
</evidence>
<evidence type="ECO:0000313" key="3">
    <source>
        <dbReference type="Proteomes" id="UP000238049"/>
    </source>
</evidence>
<comment type="caution">
    <text evidence="2">The sequence shown here is derived from an EMBL/GenBank/DDBJ whole genome shotgun (WGS) entry which is preliminary data.</text>
</comment>
<protein>
    <submittedName>
        <fullName evidence="2">Uncharacterized protein</fullName>
    </submittedName>
</protein>
<sequence length="154" mass="16273">MVGSQAGIRDSGFGIRDSGIGNRESGIGIRESGIGNRESGIGNRESGIGNRESGIGNRESEEHPRSDPRLRPARVWIARSALMRASAGQGLASRPRRARPPADIDRWAGRDAPAASLRATRCAMQRGGCTATLAWPWVAGQTCLGRTCTCTSAS</sequence>
<feature type="compositionally biased region" description="Low complexity" evidence="1">
    <location>
        <begin position="23"/>
        <end position="38"/>
    </location>
</feature>